<evidence type="ECO:0000256" key="1">
    <source>
        <dbReference type="SAM" id="Phobius"/>
    </source>
</evidence>
<accession>A0ABV8IKS6</accession>
<sequence length="174" mass="19176">MQPALYAAIAGLLGVMVGRYWDTRSETSRWKRDQRIRIYEQFAGSYYQLREAIRQLALLPSSGTEAETAASNALDRGAEFNQAIIAVWLHGSAPVIASAHQVEGAINALYVTARAGKLSWDEWVVRRRAAQHALHEFTQAVRAELGLPPVPITMFEVPVEVSATGTAPEDDDRA</sequence>
<gene>
    <name evidence="2" type="ORF">ACFO0C_01605</name>
</gene>
<keyword evidence="1" id="KW-0472">Membrane</keyword>
<organism evidence="2 3">
    <name type="scientific">Actinoplanes subglobosus</name>
    <dbReference type="NCBI Taxonomy" id="1547892"/>
    <lineage>
        <taxon>Bacteria</taxon>
        <taxon>Bacillati</taxon>
        <taxon>Actinomycetota</taxon>
        <taxon>Actinomycetes</taxon>
        <taxon>Micromonosporales</taxon>
        <taxon>Micromonosporaceae</taxon>
        <taxon>Actinoplanes</taxon>
    </lineage>
</organism>
<feature type="transmembrane region" description="Helical" evidence="1">
    <location>
        <begin position="6"/>
        <end position="22"/>
    </location>
</feature>
<evidence type="ECO:0000313" key="2">
    <source>
        <dbReference type="EMBL" id="MFC4063609.1"/>
    </source>
</evidence>
<evidence type="ECO:0008006" key="4">
    <source>
        <dbReference type="Google" id="ProtNLM"/>
    </source>
</evidence>
<dbReference type="RefSeq" id="WP_378064641.1">
    <property type="nucleotide sequence ID" value="NZ_JBHSBL010000002.1"/>
</dbReference>
<keyword evidence="1" id="KW-1133">Transmembrane helix</keyword>
<keyword evidence="3" id="KW-1185">Reference proteome</keyword>
<proteinExistence type="predicted"/>
<evidence type="ECO:0000313" key="3">
    <source>
        <dbReference type="Proteomes" id="UP001595867"/>
    </source>
</evidence>
<protein>
    <recommendedName>
        <fullName evidence="4">Secreted protein</fullName>
    </recommendedName>
</protein>
<name>A0ABV8IKS6_9ACTN</name>
<dbReference type="Proteomes" id="UP001595867">
    <property type="component" value="Unassembled WGS sequence"/>
</dbReference>
<comment type="caution">
    <text evidence="2">The sequence shown here is derived from an EMBL/GenBank/DDBJ whole genome shotgun (WGS) entry which is preliminary data.</text>
</comment>
<dbReference type="EMBL" id="JBHSBL010000002">
    <property type="protein sequence ID" value="MFC4063609.1"/>
    <property type="molecule type" value="Genomic_DNA"/>
</dbReference>
<keyword evidence="1" id="KW-0812">Transmembrane</keyword>
<reference evidence="3" key="1">
    <citation type="journal article" date="2019" name="Int. J. Syst. Evol. Microbiol.">
        <title>The Global Catalogue of Microorganisms (GCM) 10K type strain sequencing project: providing services to taxonomists for standard genome sequencing and annotation.</title>
        <authorList>
            <consortium name="The Broad Institute Genomics Platform"/>
            <consortium name="The Broad Institute Genome Sequencing Center for Infectious Disease"/>
            <person name="Wu L."/>
            <person name="Ma J."/>
        </authorList>
    </citation>
    <scope>NUCLEOTIDE SEQUENCE [LARGE SCALE GENOMIC DNA]</scope>
    <source>
        <strain evidence="3">TBRC 5832</strain>
    </source>
</reference>